<sequence>MDGRIGFGPSPHTVQRTSSGSRRDAGETFNSRPSHVLCQSFAGHSLGGKLCCHSPTRRSLASLSLLASARKYPCTARSNGSLLTVLTAFTGTGALIRANPKLSSASPTSTLRTLFPSLDRS</sequence>
<dbReference type="AlphaFoldDB" id="A0A8D8JR48"/>
<dbReference type="EMBL" id="HBUE01184235">
    <property type="protein sequence ID" value="CAG6521991.1"/>
    <property type="molecule type" value="Transcribed_RNA"/>
</dbReference>
<feature type="region of interest" description="Disordered" evidence="1">
    <location>
        <begin position="1"/>
        <end position="29"/>
    </location>
</feature>
<accession>A0A8D8JR48</accession>
<organism evidence="2">
    <name type="scientific">Culex pipiens</name>
    <name type="common">House mosquito</name>
    <dbReference type="NCBI Taxonomy" id="7175"/>
    <lineage>
        <taxon>Eukaryota</taxon>
        <taxon>Metazoa</taxon>
        <taxon>Ecdysozoa</taxon>
        <taxon>Arthropoda</taxon>
        <taxon>Hexapoda</taxon>
        <taxon>Insecta</taxon>
        <taxon>Pterygota</taxon>
        <taxon>Neoptera</taxon>
        <taxon>Endopterygota</taxon>
        <taxon>Diptera</taxon>
        <taxon>Nematocera</taxon>
        <taxon>Culicoidea</taxon>
        <taxon>Culicidae</taxon>
        <taxon>Culicinae</taxon>
        <taxon>Culicini</taxon>
        <taxon>Culex</taxon>
        <taxon>Culex</taxon>
    </lineage>
</organism>
<name>A0A8D8JR48_CULPI</name>
<proteinExistence type="predicted"/>
<evidence type="ECO:0000256" key="1">
    <source>
        <dbReference type="SAM" id="MobiDB-lite"/>
    </source>
</evidence>
<dbReference type="EMBL" id="HBUE01289928">
    <property type="protein sequence ID" value="CAG6573601.1"/>
    <property type="molecule type" value="Transcribed_RNA"/>
</dbReference>
<evidence type="ECO:0000313" key="2">
    <source>
        <dbReference type="EMBL" id="CAG6573601.1"/>
    </source>
</evidence>
<protein>
    <submittedName>
        <fullName evidence="2">(northern house mosquito) hypothetical protein</fullName>
    </submittedName>
</protein>
<reference evidence="2" key="1">
    <citation type="submission" date="2021-05" db="EMBL/GenBank/DDBJ databases">
        <authorList>
            <person name="Alioto T."/>
            <person name="Alioto T."/>
            <person name="Gomez Garrido J."/>
        </authorList>
    </citation>
    <scope>NUCLEOTIDE SEQUENCE</scope>
</reference>